<sequence length="65" mass="6724">MWSLKNGLLLNKKSHGVGKGFKSGRILCSHGEKGPIGGGRSVDSDWRGGGGCFQQDGVPTLLPSG</sequence>
<name>A0A438EHT5_VITVI</name>
<gene>
    <name evidence="1" type="ORF">CK203_070146</name>
</gene>
<evidence type="ECO:0000313" key="2">
    <source>
        <dbReference type="Proteomes" id="UP000288805"/>
    </source>
</evidence>
<organism evidence="1 2">
    <name type="scientific">Vitis vinifera</name>
    <name type="common">Grape</name>
    <dbReference type="NCBI Taxonomy" id="29760"/>
    <lineage>
        <taxon>Eukaryota</taxon>
        <taxon>Viridiplantae</taxon>
        <taxon>Streptophyta</taxon>
        <taxon>Embryophyta</taxon>
        <taxon>Tracheophyta</taxon>
        <taxon>Spermatophyta</taxon>
        <taxon>Magnoliopsida</taxon>
        <taxon>eudicotyledons</taxon>
        <taxon>Gunneridae</taxon>
        <taxon>Pentapetalae</taxon>
        <taxon>rosids</taxon>
        <taxon>Vitales</taxon>
        <taxon>Vitaceae</taxon>
        <taxon>Viteae</taxon>
        <taxon>Vitis</taxon>
    </lineage>
</organism>
<dbReference type="AlphaFoldDB" id="A0A438EHT5"/>
<reference evidence="1 2" key="1">
    <citation type="journal article" date="2018" name="PLoS Genet.">
        <title>Population sequencing reveals clonal diversity and ancestral inbreeding in the grapevine cultivar Chardonnay.</title>
        <authorList>
            <person name="Roach M.J."/>
            <person name="Johnson D.L."/>
            <person name="Bohlmann J."/>
            <person name="van Vuuren H.J."/>
            <person name="Jones S.J."/>
            <person name="Pretorius I.S."/>
            <person name="Schmidt S.A."/>
            <person name="Borneman A.R."/>
        </authorList>
    </citation>
    <scope>NUCLEOTIDE SEQUENCE [LARGE SCALE GENOMIC DNA]</scope>
    <source>
        <strain evidence="2">cv. Chardonnay</strain>
        <tissue evidence="1">Leaf</tissue>
    </source>
</reference>
<evidence type="ECO:0000313" key="1">
    <source>
        <dbReference type="EMBL" id="RVW47195.1"/>
    </source>
</evidence>
<dbReference type="EMBL" id="QGNW01001287">
    <property type="protein sequence ID" value="RVW47195.1"/>
    <property type="molecule type" value="Genomic_DNA"/>
</dbReference>
<accession>A0A438EHT5</accession>
<protein>
    <submittedName>
        <fullName evidence="1">Uncharacterized protein</fullName>
    </submittedName>
</protein>
<comment type="caution">
    <text evidence="1">The sequence shown here is derived from an EMBL/GenBank/DDBJ whole genome shotgun (WGS) entry which is preliminary data.</text>
</comment>
<dbReference type="Proteomes" id="UP000288805">
    <property type="component" value="Unassembled WGS sequence"/>
</dbReference>
<proteinExistence type="predicted"/>